<accession>A0A0B0MTA0</accession>
<dbReference type="EMBL" id="JRRC01246191">
    <property type="protein sequence ID" value="KHG02171.1"/>
    <property type="molecule type" value="Genomic_DNA"/>
</dbReference>
<organism evidence="1 2">
    <name type="scientific">Gossypium arboreum</name>
    <name type="common">Tree cotton</name>
    <name type="synonym">Gossypium nanking</name>
    <dbReference type="NCBI Taxonomy" id="29729"/>
    <lineage>
        <taxon>Eukaryota</taxon>
        <taxon>Viridiplantae</taxon>
        <taxon>Streptophyta</taxon>
        <taxon>Embryophyta</taxon>
        <taxon>Tracheophyta</taxon>
        <taxon>Spermatophyta</taxon>
        <taxon>Magnoliopsida</taxon>
        <taxon>eudicotyledons</taxon>
        <taxon>Gunneridae</taxon>
        <taxon>Pentapetalae</taxon>
        <taxon>rosids</taxon>
        <taxon>malvids</taxon>
        <taxon>Malvales</taxon>
        <taxon>Malvaceae</taxon>
        <taxon>Malvoideae</taxon>
        <taxon>Gossypium</taxon>
    </lineage>
</organism>
<sequence length="10" mass="1124">MIHMAQHTGV</sequence>
<evidence type="ECO:0000313" key="1">
    <source>
        <dbReference type="EMBL" id="KHG02171.1"/>
    </source>
</evidence>
<reference evidence="2" key="1">
    <citation type="submission" date="2014-09" db="EMBL/GenBank/DDBJ databases">
        <authorList>
            <person name="Mudge J."/>
            <person name="Ramaraj T."/>
            <person name="Lindquist I.E."/>
            <person name="Bharti A.K."/>
            <person name="Sundararajan A."/>
            <person name="Cameron C.T."/>
            <person name="Woodward J.E."/>
            <person name="May G.D."/>
            <person name="Brubaker C."/>
            <person name="Broadhvest J."/>
            <person name="Wilkins T.A."/>
        </authorList>
    </citation>
    <scope>NUCLEOTIDE SEQUENCE</scope>
    <source>
        <strain evidence="2">cv. AKA8401</strain>
    </source>
</reference>
<protein>
    <submittedName>
        <fullName evidence="1">Uncharacterized protein</fullName>
    </submittedName>
</protein>
<proteinExistence type="predicted"/>
<evidence type="ECO:0000313" key="2">
    <source>
        <dbReference type="Proteomes" id="UP000032142"/>
    </source>
</evidence>
<gene>
    <name evidence="1" type="ORF">F383_24654</name>
</gene>
<comment type="caution">
    <text evidence="1">The sequence shown here is derived from an EMBL/GenBank/DDBJ whole genome shotgun (WGS) entry which is preliminary data.</text>
</comment>
<dbReference type="Proteomes" id="UP000032142">
    <property type="component" value="Unassembled WGS sequence"/>
</dbReference>
<name>A0A0B0MTA0_GOSAR</name>
<keyword evidence="2" id="KW-1185">Reference proteome</keyword>